<evidence type="ECO:0000256" key="2">
    <source>
        <dbReference type="ARBA" id="ARBA00022679"/>
    </source>
</evidence>
<feature type="transmembrane region" description="Helical" evidence="5">
    <location>
        <begin position="415"/>
        <end position="436"/>
    </location>
</feature>
<feature type="region of interest" description="Disordered" evidence="4">
    <location>
        <begin position="1"/>
        <end position="30"/>
    </location>
</feature>
<dbReference type="CDD" id="cd07990">
    <property type="entry name" value="LPLAT_LCLAT1-like"/>
    <property type="match status" value="1"/>
</dbReference>
<dbReference type="GO" id="GO:0016746">
    <property type="term" value="F:acyltransferase activity"/>
    <property type="evidence" value="ECO:0007669"/>
    <property type="project" value="UniProtKB-KW"/>
</dbReference>
<dbReference type="OrthoDB" id="189226at2759"/>
<dbReference type="Pfam" id="PF16076">
    <property type="entry name" value="Acyltransf_C"/>
    <property type="match status" value="1"/>
</dbReference>
<comment type="similarity">
    <text evidence="1">Belongs to the 1-acyl-sn-glycerol-3-phosphate acyltransferase family.</text>
</comment>
<feature type="transmembrane region" description="Helical" evidence="5">
    <location>
        <begin position="49"/>
        <end position="69"/>
    </location>
</feature>
<keyword evidence="5" id="KW-0472">Membrane</keyword>
<reference evidence="7 8" key="1">
    <citation type="submission" date="2017-03" db="EMBL/GenBank/DDBJ databases">
        <title>Genomes of endolithic fungi from Antarctica.</title>
        <authorList>
            <person name="Coleine C."/>
            <person name="Masonjones S."/>
            <person name="Stajich J.E."/>
        </authorList>
    </citation>
    <scope>NUCLEOTIDE SEQUENCE [LARGE SCALE GENOMIC DNA]</scope>
    <source>
        <strain evidence="7 8">CCFEE 5187</strain>
    </source>
</reference>
<dbReference type="Proteomes" id="UP000308768">
    <property type="component" value="Unassembled WGS sequence"/>
</dbReference>
<accession>A0A4U0WLP8</accession>
<feature type="transmembrane region" description="Helical" evidence="5">
    <location>
        <begin position="81"/>
        <end position="103"/>
    </location>
</feature>
<name>A0A4U0WLP8_9PEZI</name>
<dbReference type="InterPro" id="IPR002123">
    <property type="entry name" value="Plipid/glycerol_acylTrfase"/>
</dbReference>
<keyword evidence="8" id="KW-1185">Reference proteome</keyword>
<dbReference type="SUPFAM" id="SSF69593">
    <property type="entry name" value="Glycerol-3-phosphate (1)-acyltransferase"/>
    <property type="match status" value="1"/>
</dbReference>
<dbReference type="GO" id="GO:0036149">
    <property type="term" value="P:phosphatidylinositol acyl-chain remodeling"/>
    <property type="evidence" value="ECO:0007669"/>
    <property type="project" value="TreeGrafter"/>
</dbReference>
<feature type="domain" description="Phospholipid/glycerol acyltransferase" evidence="6">
    <location>
        <begin position="136"/>
        <end position="279"/>
    </location>
</feature>
<keyword evidence="3" id="KW-0012">Acyltransferase</keyword>
<comment type="caution">
    <text evidence="7">The sequence shown here is derived from an EMBL/GenBank/DDBJ whole genome shotgun (WGS) entry which is preliminary data.</text>
</comment>
<dbReference type="AlphaFoldDB" id="A0A4U0WLP8"/>
<gene>
    <name evidence="7" type="ORF">B0A49_10138</name>
</gene>
<sequence length="447" mass="50421">MATNSIKQRPLSSQTSADPTADTGFKLTSPEPHPAGAVRHGAVRETLQVLLIGLYFFISAVSVHGAQFIGSPLYFINKDWYYAYMAMTKQSFGILVTSMTYWWSPTLIRISGDASVRGQLRKGADGRFESTFPSRMILVANHQIYTDWLYLWWTAYSNAPHTMHGHVYIILKESLKYIPVIGPAMVFYGFIFMSRKWGNDEPRLRYRLQKLNSRHSRPMSGDSIQSRAGKPSLDPTWLMIFPEGTNLSENGRKGSAKWAEKSDQPDLRHALLPRSTGLQFCLQELKPSVDWVYDCTIAYEGIATGQFGQDIFTLRSTYFQGRPPKSVNMYWRRFWVGDIPVGDKNAFDKWLLERWREKDELLEQYVQTGRFPADDGSDRLTTNGNGAAGKGAAAAGAGYIETEVRPRQPLEFLQIFSPVAATVLLINVIWKLWAIFGRANMGAAAAV</sequence>
<dbReference type="STRING" id="331657.A0A4U0WLP8"/>
<dbReference type="PANTHER" id="PTHR10983:SF16">
    <property type="entry name" value="LYSOCARDIOLIPIN ACYLTRANSFERASE 1"/>
    <property type="match status" value="1"/>
</dbReference>
<keyword evidence="5" id="KW-1133">Transmembrane helix</keyword>
<dbReference type="SMART" id="SM00563">
    <property type="entry name" value="PlsC"/>
    <property type="match status" value="1"/>
</dbReference>
<evidence type="ECO:0000256" key="4">
    <source>
        <dbReference type="SAM" id="MobiDB-lite"/>
    </source>
</evidence>
<dbReference type="EMBL" id="NAJN01001313">
    <property type="protein sequence ID" value="TKA64084.1"/>
    <property type="molecule type" value="Genomic_DNA"/>
</dbReference>
<dbReference type="InterPro" id="IPR032098">
    <property type="entry name" value="Acyltransf_C"/>
</dbReference>
<feature type="compositionally biased region" description="Polar residues" evidence="4">
    <location>
        <begin position="1"/>
        <end position="18"/>
    </location>
</feature>
<evidence type="ECO:0000256" key="5">
    <source>
        <dbReference type="SAM" id="Phobius"/>
    </source>
</evidence>
<dbReference type="Pfam" id="PF01553">
    <property type="entry name" value="Acyltransferase"/>
    <property type="match status" value="1"/>
</dbReference>
<protein>
    <recommendedName>
        <fullName evidence="6">Phospholipid/glycerol acyltransferase domain-containing protein</fullName>
    </recommendedName>
</protein>
<evidence type="ECO:0000313" key="8">
    <source>
        <dbReference type="Proteomes" id="UP000308768"/>
    </source>
</evidence>
<keyword evidence="2" id="KW-0808">Transferase</keyword>
<evidence type="ECO:0000259" key="6">
    <source>
        <dbReference type="SMART" id="SM00563"/>
    </source>
</evidence>
<feature type="transmembrane region" description="Helical" evidence="5">
    <location>
        <begin position="175"/>
        <end position="193"/>
    </location>
</feature>
<evidence type="ECO:0000313" key="7">
    <source>
        <dbReference type="EMBL" id="TKA64084.1"/>
    </source>
</evidence>
<keyword evidence="5" id="KW-0812">Transmembrane</keyword>
<evidence type="ECO:0000256" key="3">
    <source>
        <dbReference type="ARBA" id="ARBA00023315"/>
    </source>
</evidence>
<proteinExistence type="inferred from homology"/>
<dbReference type="GO" id="GO:0005783">
    <property type="term" value="C:endoplasmic reticulum"/>
    <property type="evidence" value="ECO:0007669"/>
    <property type="project" value="TreeGrafter"/>
</dbReference>
<evidence type="ECO:0000256" key="1">
    <source>
        <dbReference type="ARBA" id="ARBA00008655"/>
    </source>
</evidence>
<organism evidence="7 8">
    <name type="scientific">Cryomyces minteri</name>
    <dbReference type="NCBI Taxonomy" id="331657"/>
    <lineage>
        <taxon>Eukaryota</taxon>
        <taxon>Fungi</taxon>
        <taxon>Dikarya</taxon>
        <taxon>Ascomycota</taxon>
        <taxon>Pezizomycotina</taxon>
        <taxon>Dothideomycetes</taxon>
        <taxon>Dothideomycetes incertae sedis</taxon>
        <taxon>Cryomyces</taxon>
    </lineage>
</organism>
<dbReference type="PANTHER" id="PTHR10983">
    <property type="entry name" value="1-ACYLGLYCEROL-3-PHOSPHATE ACYLTRANSFERASE-RELATED"/>
    <property type="match status" value="1"/>
</dbReference>